<evidence type="ECO:0000256" key="1">
    <source>
        <dbReference type="SAM" id="SignalP"/>
    </source>
</evidence>
<keyword evidence="3" id="KW-1185">Reference proteome</keyword>
<accession>A0A8B6CQ67</accession>
<comment type="caution">
    <text evidence="2">The sequence shown here is derived from an EMBL/GenBank/DDBJ whole genome shotgun (WGS) entry which is preliminary data.</text>
</comment>
<protein>
    <submittedName>
        <fullName evidence="2">Uncharacterized protein</fullName>
    </submittedName>
</protein>
<evidence type="ECO:0000313" key="2">
    <source>
        <dbReference type="EMBL" id="VDI07356.1"/>
    </source>
</evidence>
<gene>
    <name evidence="2" type="ORF">MGAL_10B007411</name>
</gene>
<organism evidence="2 3">
    <name type="scientific">Mytilus galloprovincialis</name>
    <name type="common">Mediterranean mussel</name>
    <dbReference type="NCBI Taxonomy" id="29158"/>
    <lineage>
        <taxon>Eukaryota</taxon>
        <taxon>Metazoa</taxon>
        <taxon>Spiralia</taxon>
        <taxon>Lophotrochozoa</taxon>
        <taxon>Mollusca</taxon>
        <taxon>Bivalvia</taxon>
        <taxon>Autobranchia</taxon>
        <taxon>Pteriomorphia</taxon>
        <taxon>Mytilida</taxon>
        <taxon>Mytiloidea</taxon>
        <taxon>Mytilidae</taxon>
        <taxon>Mytilinae</taxon>
        <taxon>Mytilus</taxon>
    </lineage>
</organism>
<reference evidence="2" key="1">
    <citation type="submission" date="2018-11" db="EMBL/GenBank/DDBJ databases">
        <authorList>
            <person name="Alioto T."/>
            <person name="Alioto T."/>
        </authorList>
    </citation>
    <scope>NUCLEOTIDE SEQUENCE</scope>
</reference>
<name>A0A8B6CQ67_MYTGA</name>
<dbReference type="EMBL" id="UYJE01002036">
    <property type="protein sequence ID" value="VDI07356.1"/>
    <property type="molecule type" value="Genomic_DNA"/>
</dbReference>
<dbReference type="Proteomes" id="UP000596742">
    <property type="component" value="Unassembled WGS sequence"/>
</dbReference>
<dbReference type="OrthoDB" id="10480250at2759"/>
<keyword evidence="1" id="KW-0732">Signal</keyword>
<sequence>MNVLIATISAIIISFVVLCDHTVASINRDAIYGNIEMPTRGTDQTDIENEVVNSATCKLCAIDDIGLKYICQSFTSDVDGCMMYTLNNLNKAYKSGSNAGSFRRTRKQFSVNGALSSIASMLNGEQNRSRDQLLRSRIQMMG</sequence>
<evidence type="ECO:0000313" key="3">
    <source>
        <dbReference type="Proteomes" id="UP000596742"/>
    </source>
</evidence>
<feature type="chain" id="PRO_5032461314" evidence="1">
    <location>
        <begin position="25"/>
        <end position="142"/>
    </location>
</feature>
<proteinExistence type="predicted"/>
<feature type="signal peptide" evidence="1">
    <location>
        <begin position="1"/>
        <end position="24"/>
    </location>
</feature>
<dbReference type="AlphaFoldDB" id="A0A8B6CQ67"/>